<gene>
    <name evidence="9" type="primary">phnE</name>
    <name evidence="9" type="ORF">H0I76_16725</name>
</gene>
<evidence type="ECO:0000256" key="2">
    <source>
        <dbReference type="ARBA" id="ARBA00022448"/>
    </source>
</evidence>
<keyword evidence="3" id="KW-1003">Cell membrane</keyword>
<dbReference type="EMBL" id="JAEHHL010000010">
    <property type="protein sequence ID" value="MBK0400847.1"/>
    <property type="molecule type" value="Genomic_DNA"/>
</dbReference>
<dbReference type="CDD" id="cd06261">
    <property type="entry name" value="TM_PBP2"/>
    <property type="match status" value="1"/>
</dbReference>
<comment type="subcellular location">
    <subcellularLocation>
        <location evidence="1 7">Cell membrane</location>
        <topology evidence="1 7">Multi-pass membrane protein</topology>
    </subcellularLocation>
</comment>
<evidence type="ECO:0000313" key="10">
    <source>
        <dbReference type="Proteomes" id="UP000655420"/>
    </source>
</evidence>
<protein>
    <submittedName>
        <fullName evidence="9">Phosphonate ABC transporter, permease protein PhnE</fullName>
    </submittedName>
</protein>
<dbReference type="PROSITE" id="PS50928">
    <property type="entry name" value="ABC_TM1"/>
    <property type="match status" value="1"/>
</dbReference>
<dbReference type="InterPro" id="IPR000515">
    <property type="entry name" value="MetI-like"/>
</dbReference>
<name>A0A8J7SET4_9RHOB</name>
<keyword evidence="5 7" id="KW-1133">Transmembrane helix</keyword>
<evidence type="ECO:0000256" key="4">
    <source>
        <dbReference type="ARBA" id="ARBA00022692"/>
    </source>
</evidence>
<dbReference type="PANTHER" id="PTHR30043:SF1">
    <property type="entry name" value="ABC TRANSPORT SYSTEM PERMEASE PROTEIN P69"/>
    <property type="match status" value="1"/>
</dbReference>
<dbReference type="GO" id="GO:0005886">
    <property type="term" value="C:plasma membrane"/>
    <property type="evidence" value="ECO:0007669"/>
    <property type="project" value="UniProtKB-SubCell"/>
</dbReference>
<feature type="transmembrane region" description="Helical" evidence="7">
    <location>
        <begin position="21"/>
        <end position="41"/>
    </location>
</feature>
<dbReference type="Proteomes" id="UP000655420">
    <property type="component" value="Unassembled WGS sequence"/>
</dbReference>
<evidence type="ECO:0000256" key="7">
    <source>
        <dbReference type="RuleBase" id="RU363032"/>
    </source>
</evidence>
<feature type="transmembrane region" description="Helical" evidence="7">
    <location>
        <begin position="85"/>
        <end position="105"/>
    </location>
</feature>
<keyword evidence="10" id="KW-1185">Reference proteome</keyword>
<dbReference type="InterPro" id="IPR035906">
    <property type="entry name" value="MetI-like_sf"/>
</dbReference>
<dbReference type="PANTHER" id="PTHR30043">
    <property type="entry name" value="PHOSPHONATES TRANSPORT SYSTEM PERMEASE PROTEIN"/>
    <property type="match status" value="1"/>
</dbReference>
<keyword evidence="4 7" id="KW-0812">Transmembrane</keyword>
<feature type="transmembrane region" description="Helical" evidence="7">
    <location>
        <begin position="241"/>
        <end position="262"/>
    </location>
</feature>
<proteinExistence type="inferred from homology"/>
<evidence type="ECO:0000256" key="1">
    <source>
        <dbReference type="ARBA" id="ARBA00004651"/>
    </source>
</evidence>
<dbReference type="SUPFAM" id="SSF161098">
    <property type="entry name" value="MetI-like"/>
    <property type="match status" value="1"/>
</dbReference>
<organism evidence="9 10">
    <name type="scientific">Thermohalobaculum xanthum</name>
    <dbReference type="NCBI Taxonomy" id="2753746"/>
    <lineage>
        <taxon>Bacteria</taxon>
        <taxon>Pseudomonadati</taxon>
        <taxon>Pseudomonadota</taxon>
        <taxon>Alphaproteobacteria</taxon>
        <taxon>Rhodobacterales</taxon>
        <taxon>Paracoccaceae</taxon>
        <taxon>Thermohalobaculum</taxon>
    </lineage>
</organism>
<evidence type="ECO:0000256" key="3">
    <source>
        <dbReference type="ARBA" id="ARBA00022475"/>
    </source>
</evidence>
<dbReference type="GO" id="GO:0015416">
    <property type="term" value="F:ABC-type phosphonate transporter activity"/>
    <property type="evidence" value="ECO:0007669"/>
    <property type="project" value="InterPro"/>
</dbReference>
<sequence>MPVIETAEGPAWRLRTPRGRLLLWLGWFALVALTVWCWQVMTKDTIWAFVADAPSQAADIGARAFPPRWSYVEKLWLPLWDTLNIATLGTMLGVIIATPVAFLAARNTTPSAMVARPVALFIIVASRSINSLIWALLLVSILGPGLLAGIIAIALRSIGFVGKLLYEAIEETDATQIEAIEATGASPPQVLIYGYWPQIAPAFWGISVFRWDINIRESAVLGLVGAGGLGLQLQASLNVLAWPQVTMILIVILATVVFSEWVSARVRHAII</sequence>
<dbReference type="Pfam" id="PF00528">
    <property type="entry name" value="BPD_transp_1"/>
    <property type="match status" value="1"/>
</dbReference>
<accession>A0A8J7SET4</accession>
<reference evidence="9" key="1">
    <citation type="submission" date="2020-12" db="EMBL/GenBank/DDBJ databases">
        <title>Bacterial taxonomy.</title>
        <authorList>
            <person name="Pan X."/>
        </authorList>
    </citation>
    <scope>NUCLEOTIDE SEQUENCE</scope>
    <source>
        <strain evidence="9">M0105</strain>
    </source>
</reference>
<dbReference type="NCBIfam" id="TIGR01097">
    <property type="entry name" value="PhnE"/>
    <property type="match status" value="1"/>
</dbReference>
<evidence type="ECO:0000259" key="8">
    <source>
        <dbReference type="PROSITE" id="PS50928"/>
    </source>
</evidence>
<dbReference type="RefSeq" id="WP_200612468.1">
    <property type="nucleotide sequence ID" value="NZ_JAEHHL010000010.1"/>
</dbReference>
<dbReference type="InterPro" id="IPR005769">
    <property type="entry name" value="PhnE/PtxC"/>
</dbReference>
<feature type="domain" description="ABC transmembrane type-1" evidence="8">
    <location>
        <begin position="79"/>
        <end position="263"/>
    </location>
</feature>
<keyword evidence="6 7" id="KW-0472">Membrane</keyword>
<evidence type="ECO:0000256" key="5">
    <source>
        <dbReference type="ARBA" id="ARBA00022989"/>
    </source>
</evidence>
<comment type="similarity">
    <text evidence="7">Belongs to the binding-protein-dependent transport system permease family.</text>
</comment>
<comment type="caution">
    <text evidence="9">The sequence shown here is derived from an EMBL/GenBank/DDBJ whole genome shotgun (WGS) entry which is preliminary data.</text>
</comment>
<dbReference type="Gene3D" id="1.10.3720.10">
    <property type="entry name" value="MetI-like"/>
    <property type="match status" value="1"/>
</dbReference>
<dbReference type="AlphaFoldDB" id="A0A8J7SET4"/>
<evidence type="ECO:0000313" key="9">
    <source>
        <dbReference type="EMBL" id="MBK0400847.1"/>
    </source>
</evidence>
<evidence type="ECO:0000256" key="6">
    <source>
        <dbReference type="ARBA" id="ARBA00023136"/>
    </source>
</evidence>
<keyword evidence="2 7" id="KW-0813">Transport</keyword>